<protein>
    <submittedName>
        <fullName evidence="2">KxYKxGKxW signal peptide domain-containing protein</fullName>
    </submittedName>
</protein>
<sequence length="40" mass="4847">MFKKTQNETERTVRFKMYKDGKKWVTRGLSIIIVEGRSKR</sequence>
<evidence type="ECO:0000256" key="1">
    <source>
        <dbReference type="ARBA" id="ARBA00022729"/>
    </source>
</evidence>
<dbReference type="Proteomes" id="UP000650485">
    <property type="component" value="Unassembled WGS sequence"/>
</dbReference>
<keyword evidence="1" id="KW-0732">Signal</keyword>
<gene>
    <name evidence="2" type="ORF">H7R52_05090</name>
</gene>
<name>A0A923NGL9_WEICO</name>
<evidence type="ECO:0000313" key="2">
    <source>
        <dbReference type="EMBL" id="MBC6498403.1"/>
    </source>
</evidence>
<dbReference type="Pfam" id="PF19258">
    <property type="entry name" value="KxYKxGKxW_sig"/>
    <property type="match status" value="1"/>
</dbReference>
<comment type="caution">
    <text evidence="2">The sequence shown here is derived from an EMBL/GenBank/DDBJ whole genome shotgun (WGS) entry which is preliminary data.</text>
</comment>
<evidence type="ECO:0000313" key="3">
    <source>
        <dbReference type="Proteomes" id="UP000650485"/>
    </source>
</evidence>
<accession>A0A923NGL9</accession>
<dbReference type="InterPro" id="IPR022263">
    <property type="entry name" value="KxYKxGKxW"/>
</dbReference>
<proteinExistence type="predicted"/>
<dbReference type="NCBIfam" id="TIGR03715">
    <property type="entry name" value="KxYKxGKxW"/>
    <property type="match status" value="1"/>
</dbReference>
<dbReference type="AlphaFoldDB" id="A0A923NGL9"/>
<organism evidence="2 3">
    <name type="scientific">Weissella confusa</name>
    <name type="common">Lactobacillus confusus</name>
    <dbReference type="NCBI Taxonomy" id="1583"/>
    <lineage>
        <taxon>Bacteria</taxon>
        <taxon>Bacillati</taxon>
        <taxon>Bacillota</taxon>
        <taxon>Bacilli</taxon>
        <taxon>Lactobacillales</taxon>
        <taxon>Lactobacillaceae</taxon>
        <taxon>Weissella</taxon>
    </lineage>
</organism>
<reference evidence="2" key="1">
    <citation type="submission" date="2020-08" db="EMBL/GenBank/DDBJ databases">
        <title>Complete genome sequence of Weissella confusa strain FS54 provides insights into metabolic potential.</title>
        <authorList>
            <person name="Fhoula I."/>
            <person name="Najjari A."/>
            <person name="Lekired A."/>
            <person name="Bessrour-Aouam N."/>
            <person name="Jaballah S."/>
            <person name="Klibi N."/>
            <person name="Ouzari H.-I."/>
        </authorList>
    </citation>
    <scope>NUCLEOTIDE SEQUENCE</scope>
    <source>
        <strain evidence="2">FS54</strain>
    </source>
</reference>
<dbReference type="EMBL" id="JACSZT010000004">
    <property type="protein sequence ID" value="MBC6498403.1"/>
    <property type="molecule type" value="Genomic_DNA"/>
</dbReference>